<dbReference type="Gene3D" id="1.10.10.60">
    <property type="entry name" value="Homeodomain-like"/>
    <property type="match status" value="1"/>
</dbReference>
<feature type="non-terminal residue" evidence="6">
    <location>
        <position position="1"/>
    </location>
</feature>
<dbReference type="InterPro" id="IPR001005">
    <property type="entry name" value="SANT/Myb"/>
</dbReference>
<dbReference type="SMART" id="SM00717">
    <property type="entry name" value="SANT"/>
    <property type="match status" value="1"/>
</dbReference>
<keyword evidence="2" id="KW-0238">DNA-binding</keyword>
<evidence type="ECO:0000256" key="1">
    <source>
        <dbReference type="ARBA" id="ARBA00004123"/>
    </source>
</evidence>
<sequence length="1050" mass="115674">HWEQAIVCMDSSCHGEYRGLSSHSMDKSPLYNELLQPEPLGSITHNQEIDGSTTSLQIRSSARVSKKMRLDSIATPVATVVLDKIDRKDLMKETGKSEKSEKSEKPDKHEKQDKHDKAEAKQNESKTKKRPVEVWSQDDKNTFFEALNEYGKDFDLIQSNFVAKAKKKGLAEHLIKNKEQIRLFYYRTWHKISKYLKFNGICSSEIKNAVKEVYGLINYGEIRKRVGYCTEKIICTKLNELVYRGSIQLRTRGKTLRIKTPICKALRRLNRIEDHEELMKLPARVTVELRPRTTDAWARVQSAAQNPRIRALLPLQKRLSSLLVYLSQRWCPSNLKHHEIYERARKQKKEKEALLRVAPLPDAKICLPTVNLTEYLTSSRVCLTSYHERFQTWLADGSAFQILWKPPSKGSSRKGGKRQRMNSASDKKTQSAAAKMAPPKQKENVSPEIEFVNCGVTLNSASDNNVICRNGNKDQKHCPDDGASCSTAPPQDIKMEVDSKPDISAQSVVEPVPKVEETKDTISRIRTGWTVEDANAISIGELYLMFGSESKLRLEYWWENAPPDPGTVPAPVPVQNVPGTSEKETKVETSTNRIAETLQKLINIARLNYRKAKVVCPCGHICGGSNKQSANARRTQPIRALIENGLNAKPVHPRVSVSVTSLQDGVFRRPLLAPSQFKPPPKQPVTSPDAFKAQLDKFRPKYCNRRGRTVRSKNVVVQRMLPLLPKAPNGHAIMTLKVIPQSSQVSGEFLPIGTTVPPPLLSRQSKHHHILPATSSKKNSGCIMVPSTSTGALPDLNQDITPMTQTPGSTSTSGTSNSNIGLHKASTSTSSCSIGLHQSVENTTTSGLHQPGSSNLGLHKVVTLVQNTDSLNLHEVLGTSTGSTSGSTQALRSSSPSLNTPVASPPSISNLLELSLPSTVGEELATIATGTGNGLLDHSTAQPSFEGLLPTEGTLQNSGTPPTSPSRILKEADNQWLNSEVADFSLSSFLGHLDSPLKPAASTAPTEDTRLYSDVEAQLQCLMSENSVDYMAKFADLAAQIASSDASNKK</sequence>
<name>A0AAD8AGM2_DIPPU</name>
<protein>
    <recommendedName>
        <fullName evidence="5">SANT domain-containing protein</fullName>
    </recommendedName>
</protein>
<dbReference type="InterPro" id="IPR009057">
    <property type="entry name" value="Homeodomain-like_sf"/>
</dbReference>
<dbReference type="SUPFAM" id="SSF46689">
    <property type="entry name" value="Homeodomain-like"/>
    <property type="match status" value="1"/>
</dbReference>
<reference evidence="6" key="2">
    <citation type="submission" date="2023-05" db="EMBL/GenBank/DDBJ databases">
        <authorList>
            <person name="Fouks B."/>
        </authorList>
    </citation>
    <scope>NUCLEOTIDE SEQUENCE</scope>
    <source>
        <strain evidence="6">Stay&amp;Tobe</strain>
        <tissue evidence="6">Testes</tissue>
    </source>
</reference>
<feature type="compositionally biased region" description="Basic residues" evidence="4">
    <location>
        <begin position="411"/>
        <end position="420"/>
    </location>
</feature>
<feature type="compositionally biased region" description="Low complexity" evidence="4">
    <location>
        <begin position="801"/>
        <end position="819"/>
    </location>
</feature>
<dbReference type="InterPro" id="IPR055315">
    <property type="entry name" value="Cramped-like"/>
</dbReference>
<evidence type="ECO:0000313" key="7">
    <source>
        <dbReference type="Proteomes" id="UP001233999"/>
    </source>
</evidence>
<gene>
    <name evidence="6" type="ORF">L9F63_011067</name>
</gene>
<dbReference type="GO" id="GO:0003682">
    <property type="term" value="F:chromatin binding"/>
    <property type="evidence" value="ECO:0007669"/>
    <property type="project" value="InterPro"/>
</dbReference>
<dbReference type="GO" id="GO:0005634">
    <property type="term" value="C:nucleus"/>
    <property type="evidence" value="ECO:0007669"/>
    <property type="project" value="UniProtKB-SubCell"/>
</dbReference>
<evidence type="ECO:0000256" key="3">
    <source>
        <dbReference type="ARBA" id="ARBA00023242"/>
    </source>
</evidence>
<feature type="region of interest" description="Disordered" evidence="4">
    <location>
        <begin position="876"/>
        <end position="905"/>
    </location>
</feature>
<accession>A0AAD8AGM2</accession>
<keyword evidence="7" id="KW-1185">Reference proteome</keyword>
<evidence type="ECO:0000256" key="4">
    <source>
        <dbReference type="SAM" id="MobiDB-lite"/>
    </source>
</evidence>
<dbReference type="AlphaFoldDB" id="A0AAD8AGM2"/>
<feature type="compositionally biased region" description="Polar residues" evidence="4">
    <location>
        <begin position="889"/>
        <end position="905"/>
    </location>
</feature>
<feature type="compositionally biased region" description="Low complexity" evidence="4">
    <location>
        <begin position="878"/>
        <end position="888"/>
    </location>
</feature>
<dbReference type="Proteomes" id="UP001233999">
    <property type="component" value="Unassembled WGS sequence"/>
</dbReference>
<evidence type="ECO:0000256" key="2">
    <source>
        <dbReference type="ARBA" id="ARBA00023125"/>
    </source>
</evidence>
<feature type="region of interest" description="Disordered" evidence="4">
    <location>
        <begin position="567"/>
        <end position="589"/>
    </location>
</feature>
<dbReference type="GO" id="GO:0007389">
    <property type="term" value="P:pattern specification process"/>
    <property type="evidence" value="ECO:0007669"/>
    <property type="project" value="TreeGrafter"/>
</dbReference>
<keyword evidence="3" id="KW-0539">Nucleus</keyword>
<dbReference type="InterPro" id="IPR017884">
    <property type="entry name" value="SANT_dom"/>
</dbReference>
<feature type="region of interest" description="Disordered" evidence="4">
    <location>
        <begin position="405"/>
        <end position="444"/>
    </location>
</feature>
<dbReference type="PROSITE" id="PS51293">
    <property type="entry name" value="SANT"/>
    <property type="match status" value="1"/>
</dbReference>
<feature type="domain" description="SANT" evidence="5">
    <location>
        <begin position="133"/>
        <end position="193"/>
    </location>
</feature>
<comment type="subcellular location">
    <subcellularLocation>
        <location evidence="1">Nucleus</location>
    </subcellularLocation>
</comment>
<reference evidence="6" key="1">
    <citation type="journal article" date="2023" name="IScience">
        <title>Live-bearing cockroach genome reveals convergent evolutionary mechanisms linked to viviparity in insects and beyond.</title>
        <authorList>
            <person name="Fouks B."/>
            <person name="Harrison M.C."/>
            <person name="Mikhailova A.A."/>
            <person name="Marchal E."/>
            <person name="English S."/>
            <person name="Carruthers M."/>
            <person name="Jennings E.C."/>
            <person name="Chiamaka E.L."/>
            <person name="Frigard R.A."/>
            <person name="Pippel M."/>
            <person name="Attardo G.M."/>
            <person name="Benoit J.B."/>
            <person name="Bornberg-Bauer E."/>
            <person name="Tobe S.S."/>
        </authorList>
    </citation>
    <scope>NUCLEOTIDE SEQUENCE</scope>
    <source>
        <strain evidence="6">Stay&amp;Tobe</strain>
    </source>
</reference>
<evidence type="ECO:0000259" key="5">
    <source>
        <dbReference type="PROSITE" id="PS51293"/>
    </source>
</evidence>
<comment type="caution">
    <text evidence="6">The sequence shown here is derived from an EMBL/GenBank/DDBJ whole genome shotgun (WGS) entry which is preliminary data.</text>
</comment>
<dbReference type="PANTHER" id="PTHR21677:SF1">
    <property type="entry name" value="PROTEIN CRAMPED-LIKE"/>
    <property type="match status" value="1"/>
</dbReference>
<feature type="region of interest" description="Disordered" evidence="4">
    <location>
        <begin position="91"/>
        <end position="133"/>
    </location>
</feature>
<proteinExistence type="predicted"/>
<feature type="region of interest" description="Disordered" evidence="4">
    <location>
        <begin position="800"/>
        <end position="824"/>
    </location>
</feature>
<dbReference type="GO" id="GO:0003677">
    <property type="term" value="F:DNA binding"/>
    <property type="evidence" value="ECO:0007669"/>
    <property type="project" value="UniProtKB-KW"/>
</dbReference>
<dbReference type="EMBL" id="JASPKZ010001233">
    <property type="protein sequence ID" value="KAJ9598246.1"/>
    <property type="molecule type" value="Genomic_DNA"/>
</dbReference>
<evidence type="ECO:0000313" key="6">
    <source>
        <dbReference type="EMBL" id="KAJ9598246.1"/>
    </source>
</evidence>
<dbReference type="PANTHER" id="PTHR21677">
    <property type="entry name" value="CRAMPED PROTEIN"/>
    <property type="match status" value="1"/>
</dbReference>
<organism evidence="6 7">
    <name type="scientific">Diploptera punctata</name>
    <name type="common">Pacific beetle cockroach</name>
    <dbReference type="NCBI Taxonomy" id="6984"/>
    <lineage>
        <taxon>Eukaryota</taxon>
        <taxon>Metazoa</taxon>
        <taxon>Ecdysozoa</taxon>
        <taxon>Arthropoda</taxon>
        <taxon>Hexapoda</taxon>
        <taxon>Insecta</taxon>
        <taxon>Pterygota</taxon>
        <taxon>Neoptera</taxon>
        <taxon>Polyneoptera</taxon>
        <taxon>Dictyoptera</taxon>
        <taxon>Blattodea</taxon>
        <taxon>Blaberoidea</taxon>
        <taxon>Blaberidae</taxon>
        <taxon>Diplopterinae</taxon>
        <taxon>Diploptera</taxon>
    </lineage>
</organism>